<feature type="signal peptide" evidence="6">
    <location>
        <begin position="1"/>
        <end position="25"/>
    </location>
</feature>
<evidence type="ECO:0000256" key="5">
    <source>
        <dbReference type="ARBA" id="ARBA00023004"/>
    </source>
</evidence>
<comment type="caution">
    <text evidence="8">The sequence shown here is derived from an EMBL/GenBank/DDBJ whole genome shotgun (WGS) entry which is preliminary data.</text>
</comment>
<gene>
    <name evidence="8" type="ORF">JYP53_03750</name>
</gene>
<keyword evidence="2" id="KW-0349">Heme</keyword>
<dbReference type="InterPro" id="IPR019020">
    <property type="entry name" value="Cyt-c552/DMSO_Rdtase_haem-bd"/>
</dbReference>
<proteinExistence type="predicted"/>
<name>A0ABS3BE83_9GAMM</name>
<evidence type="ECO:0000259" key="7">
    <source>
        <dbReference type="Pfam" id="PF09459"/>
    </source>
</evidence>
<evidence type="ECO:0000256" key="2">
    <source>
        <dbReference type="ARBA" id="ARBA00022617"/>
    </source>
</evidence>
<feature type="domain" description="Cytochrome c-552/DMSO reductase-like haem-binding" evidence="7">
    <location>
        <begin position="64"/>
        <end position="180"/>
    </location>
</feature>
<dbReference type="Gene3D" id="2.60.40.1190">
    <property type="match status" value="1"/>
</dbReference>
<evidence type="ECO:0000256" key="3">
    <source>
        <dbReference type="ARBA" id="ARBA00022723"/>
    </source>
</evidence>
<protein>
    <recommendedName>
        <fullName evidence="7">Cytochrome c-552/DMSO reductase-like haem-binding domain-containing protein</fullName>
    </recommendedName>
</protein>
<sequence>MKRSFPTTSFAVLGLIMSVVGTATADHSERNPNVTEVNPGDTVKVARIPDHIYLRTQDDPDDLIWDRIPMYRTGLTTAPPVHPSVMLRFDPTDTEAKHLYFQVAKSKDRFYLRLRWKDASEDRDTAVDQFRDGVAVQYAIAGPQTSYMMGAGPDSPVNIWYWRSDQEQIENLAAGGFGSTTHLPEQTVTGASEYFHEEIAQDSEWHVVMSRSIDGGGEHQVDLARDTIPVVFALWDGHHNERDGSKKVTHNWIMLDNSDNQ</sequence>
<keyword evidence="9" id="KW-1185">Reference proteome</keyword>
<evidence type="ECO:0000256" key="6">
    <source>
        <dbReference type="SAM" id="SignalP"/>
    </source>
</evidence>
<evidence type="ECO:0000256" key="4">
    <source>
        <dbReference type="ARBA" id="ARBA00022982"/>
    </source>
</evidence>
<evidence type="ECO:0000256" key="1">
    <source>
        <dbReference type="ARBA" id="ARBA00022448"/>
    </source>
</evidence>
<dbReference type="EMBL" id="JAFKDB010000008">
    <property type="protein sequence ID" value="MBN7769017.1"/>
    <property type="molecule type" value="Genomic_DNA"/>
</dbReference>
<evidence type="ECO:0000313" key="8">
    <source>
        <dbReference type="EMBL" id="MBN7769017.1"/>
    </source>
</evidence>
<keyword evidence="3" id="KW-0479">Metal-binding</keyword>
<keyword evidence="5" id="KW-0408">Iron</keyword>
<keyword evidence="6" id="KW-0732">Signal</keyword>
<reference evidence="8 9" key="1">
    <citation type="submission" date="2021-02" db="EMBL/GenBank/DDBJ databases">
        <title>PHA producing bacteria isolated from coastal sediment in Guangdong, Shenzhen.</title>
        <authorList>
            <person name="Zheng W."/>
            <person name="Yu S."/>
            <person name="Huang Y."/>
        </authorList>
    </citation>
    <scope>NUCLEOTIDE SEQUENCE [LARGE SCALE GENOMIC DNA]</scope>
    <source>
        <strain evidence="8 9">TN21-5</strain>
    </source>
</reference>
<keyword evidence="1" id="KW-0813">Transport</keyword>
<dbReference type="Proteomes" id="UP000664344">
    <property type="component" value="Unassembled WGS sequence"/>
</dbReference>
<dbReference type="InterPro" id="IPR017838">
    <property type="entry name" value="DMSO_Rdtase_II_haem_b-bd_su"/>
</dbReference>
<dbReference type="CDD" id="cd09623">
    <property type="entry name" value="DOMON_EBDH"/>
    <property type="match status" value="1"/>
</dbReference>
<evidence type="ECO:0000313" key="9">
    <source>
        <dbReference type="Proteomes" id="UP000664344"/>
    </source>
</evidence>
<feature type="chain" id="PRO_5045952785" description="Cytochrome c-552/DMSO reductase-like haem-binding domain-containing protein" evidence="6">
    <location>
        <begin position="26"/>
        <end position="261"/>
    </location>
</feature>
<dbReference type="NCBIfam" id="TIGR03477">
    <property type="entry name" value="DMSO_red_II_gam"/>
    <property type="match status" value="1"/>
</dbReference>
<accession>A0ABS3BE83</accession>
<dbReference type="RefSeq" id="WP_206556744.1">
    <property type="nucleotide sequence ID" value="NZ_JAFKDB010000008.1"/>
</dbReference>
<organism evidence="8 9">
    <name type="scientific">Marinobacter daepoensis</name>
    <dbReference type="NCBI Taxonomy" id="262077"/>
    <lineage>
        <taxon>Bacteria</taxon>
        <taxon>Pseudomonadati</taxon>
        <taxon>Pseudomonadota</taxon>
        <taxon>Gammaproteobacteria</taxon>
        <taxon>Pseudomonadales</taxon>
        <taxon>Marinobacteraceae</taxon>
        <taxon>Marinobacter</taxon>
    </lineage>
</organism>
<dbReference type="Pfam" id="PF09459">
    <property type="entry name" value="EB_dh"/>
    <property type="match status" value="1"/>
</dbReference>
<keyword evidence="4" id="KW-0249">Electron transport</keyword>